<protein>
    <submittedName>
        <fullName evidence="1">CLUMA_CG020511, isoform A</fullName>
    </submittedName>
</protein>
<sequence>MHIVKNWVSKIGLFWNANRNHSRWSLHLDFELTIKFLSTVFIANLFRAKLIELNV</sequence>
<reference evidence="1 2" key="1">
    <citation type="submission" date="2015-04" db="EMBL/GenBank/DDBJ databases">
        <authorList>
            <person name="Syromyatnikov M.Y."/>
            <person name="Popov V.N."/>
        </authorList>
    </citation>
    <scope>NUCLEOTIDE SEQUENCE [LARGE SCALE GENOMIC DNA]</scope>
</reference>
<proteinExistence type="predicted"/>
<feature type="non-terminal residue" evidence="1">
    <location>
        <position position="55"/>
    </location>
</feature>
<dbReference type="EMBL" id="CVRI01000072">
    <property type="protein sequence ID" value="CRL07546.1"/>
    <property type="molecule type" value="Genomic_DNA"/>
</dbReference>
<accession>A0A1J1J6E9</accession>
<name>A0A1J1J6E9_9DIPT</name>
<evidence type="ECO:0000313" key="2">
    <source>
        <dbReference type="Proteomes" id="UP000183832"/>
    </source>
</evidence>
<keyword evidence="2" id="KW-1185">Reference proteome</keyword>
<dbReference type="AlphaFoldDB" id="A0A1J1J6E9"/>
<gene>
    <name evidence="1" type="ORF">CLUMA_CG020511</name>
</gene>
<dbReference type="Proteomes" id="UP000183832">
    <property type="component" value="Unassembled WGS sequence"/>
</dbReference>
<evidence type="ECO:0000313" key="1">
    <source>
        <dbReference type="EMBL" id="CRL07546.1"/>
    </source>
</evidence>
<organism evidence="1 2">
    <name type="scientific">Clunio marinus</name>
    <dbReference type="NCBI Taxonomy" id="568069"/>
    <lineage>
        <taxon>Eukaryota</taxon>
        <taxon>Metazoa</taxon>
        <taxon>Ecdysozoa</taxon>
        <taxon>Arthropoda</taxon>
        <taxon>Hexapoda</taxon>
        <taxon>Insecta</taxon>
        <taxon>Pterygota</taxon>
        <taxon>Neoptera</taxon>
        <taxon>Endopterygota</taxon>
        <taxon>Diptera</taxon>
        <taxon>Nematocera</taxon>
        <taxon>Chironomoidea</taxon>
        <taxon>Chironomidae</taxon>
        <taxon>Clunio</taxon>
    </lineage>
</organism>